<sequence length="151" mass="17272">MDGPGKWTATIEFDEVTTAKDPDPGKSPISTANRGDEPEEEWKRKVAGRHDRARRTRRLPRPWRRDLASKSRSRMSSAPPLLRLPLLHPSVFYFVCSSPGNGDKSDRKLLGSEIDAAEYEEKHQRYEALYSRRLRAKYFSKKALDGGTIKD</sequence>
<feature type="compositionally biased region" description="Basic residues" evidence="1">
    <location>
        <begin position="51"/>
        <end position="62"/>
    </location>
</feature>
<dbReference type="PANTHER" id="PTHR36078">
    <property type="entry name" value="BNACNNG21220D PROTEIN"/>
    <property type="match status" value="1"/>
</dbReference>
<evidence type="ECO:0000256" key="1">
    <source>
        <dbReference type="SAM" id="MobiDB-lite"/>
    </source>
</evidence>
<dbReference type="EMBL" id="AMZH03004251">
    <property type="protein sequence ID" value="RRT69731.1"/>
    <property type="molecule type" value="Genomic_DNA"/>
</dbReference>
<feature type="region of interest" description="Disordered" evidence="1">
    <location>
        <begin position="1"/>
        <end position="76"/>
    </location>
</feature>
<gene>
    <name evidence="2" type="ORF">B296_00033289</name>
</gene>
<evidence type="ECO:0000313" key="3">
    <source>
        <dbReference type="Proteomes" id="UP000287651"/>
    </source>
</evidence>
<name>A0A427A0N1_ENSVE</name>
<proteinExistence type="predicted"/>
<dbReference type="AlphaFoldDB" id="A0A427A0N1"/>
<dbReference type="Proteomes" id="UP000287651">
    <property type="component" value="Unassembled WGS sequence"/>
</dbReference>
<organism evidence="2 3">
    <name type="scientific">Ensete ventricosum</name>
    <name type="common">Abyssinian banana</name>
    <name type="synonym">Musa ensete</name>
    <dbReference type="NCBI Taxonomy" id="4639"/>
    <lineage>
        <taxon>Eukaryota</taxon>
        <taxon>Viridiplantae</taxon>
        <taxon>Streptophyta</taxon>
        <taxon>Embryophyta</taxon>
        <taxon>Tracheophyta</taxon>
        <taxon>Spermatophyta</taxon>
        <taxon>Magnoliopsida</taxon>
        <taxon>Liliopsida</taxon>
        <taxon>Zingiberales</taxon>
        <taxon>Musaceae</taxon>
        <taxon>Ensete</taxon>
    </lineage>
</organism>
<protein>
    <submittedName>
        <fullName evidence="2">Uncharacterized protein</fullName>
    </submittedName>
</protein>
<dbReference type="PANTHER" id="PTHR36078:SF2">
    <property type="entry name" value="OS09G0473966 PROTEIN"/>
    <property type="match status" value="1"/>
</dbReference>
<evidence type="ECO:0000313" key="2">
    <source>
        <dbReference type="EMBL" id="RRT69731.1"/>
    </source>
</evidence>
<feature type="compositionally biased region" description="Basic and acidic residues" evidence="1">
    <location>
        <begin position="41"/>
        <end position="50"/>
    </location>
</feature>
<comment type="caution">
    <text evidence="2">The sequence shown here is derived from an EMBL/GenBank/DDBJ whole genome shotgun (WGS) entry which is preliminary data.</text>
</comment>
<reference evidence="2 3" key="1">
    <citation type="journal article" date="2014" name="Agronomy (Basel)">
        <title>A Draft Genome Sequence for Ensete ventricosum, the Drought-Tolerant Tree Against Hunger.</title>
        <authorList>
            <person name="Harrison J."/>
            <person name="Moore K.A."/>
            <person name="Paszkiewicz K."/>
            <person name="Jones T."/>
            <person name="Grant M."/>
            <person name="Ambacheew D."/>
            <person name="Muzemil S."/>
            <person name="Studholme D.J."/>
        </authorList>
    </citation>
    <scope>NUCLEOTIDE SEQUENCE [LARGE SCALE GENOMIC DNA]</scope>
</reference>
<accession>A0A427A0N1</accession>